<organism evidence="2 3">
    <name type="scientific">Mycolicibacterium smegmatis (strain ATCC 700084 / mc(2)155)</name>
    <name type="common">Mycobacterium smegmatis</name>
    <dbReference type="NCBI Taxonomy" id="246196"/>
    <lineage>
        <taxon>Bacteria</taxon>
        <taxon>Bacillati</taxon>
        <taxon>Actinomycetota</taxon>
        <taxon>Actinomycetes</taxon>
        <taxon>Mycobacteriales</taxon>
        <taxon>Mycobacteriaceae</taxon>
        <taxon>Mycolicibacterium</taxon>
    </lineage>
</organism>
<dbReference type="KEGG" id="msm:MSMEG_6659"/>
<dbReference type="STRING" id="246196.MSMEG_6659"/>
<evidence type="ECO:0000313" key="3">
    <source>
        <dbReference type="Proteomes" id="UP000000757"/>
    </source>
</evidence>
<sequence length="86" mass="9223">MSALASIFPPGSSERSTTPTYLRAGMCPLTSRAADSADPPRRLVLGSDAWTLMTDALTARLTEVFAQRDNAARADYRADFGASLSR</sequence>
<keyword evidence="3" id="KW-1185">Reference proteome</keyword>
<protein>
    <submittedName>
        <fullName evidence="2">Uncharacterized protein</fullName>
    </submittedName>
</protein>
<proteinExistence type="predicted"/>
<evidence type="ECO:0000313" key="2">
    <source>
        <dbReference type="EMBL" id="ABK70502.1"/>
    </source>
</evidence>
<dbReference type="AlphaFoldDB" id="A0R6T0"/>
<dbReference type="EMBL" id="CP000480">
    <property type="protein sequence ID" value="ABK70502.1"/>
    <property type="molecule type" value="Genomic_DNA"/>
</dbReference>
<evidence type="ECO:0000256" key="1">
    <source>
        <dbReference type="SAM" id="MobiDB-lite"/>
    </source>
</evidence>
<dbReference type="Proteomes" id="UP000000757">
    <property type="component" value="Chromosome"/>
</dbReference>
<reference evidence="2 3" key="1">
    <citation type="submission" date="2006-10" db="EMBL/GenBank/DDBJ databases">
        <authorList>
            <person name="Fleischmann R.D."/>
            <person name="Dodson R.J."/>
            <person name="Haft D.H."/>
            <person name="Merkel J.S."/>
            <person name="Nelson W.C."/>
            <person name="Fraser C.M."/>
        </authorList>
    </citation>
    <scope>NUCLEOTIDE SEQUENCE [LARGE SCALE GENOMIC DNA]</scope>
    <source>
        <strain evidence="3">ATCC 700084 / mc(2)155</strain>
    </source>
</reference>
<feature type="region of interest" description="Disordered" evidence="1">
    <location>
        <begin position="1"/>
        <end position="20"/>
    </location>
</feature>
<name>A0R6T0_MYCS2</name>
<gene>
    <name evidence="2" type="ordered locus">MSMEG_6659</name>
</gene>
<accession>A0R6T0</accession>